<dbReference type="Proteomes" id="UP000053237">
    <property type="component" value="Unassembled WGS sequence"/>
</dbReference>
<dbReference type="Pfam" id="PF01915">
    <property type="entry name" value="Glyco_hydro_3_C"/>
    <property type="match status" value="1"/>
</dbReference>
<comment type="caution">
    <text evidence="8">The sequence shown here is derived from an EMBL/GenBank/DDBJ whole genome shotgun (WGS) entry which is preliminary data.</text>
</comment>
<feature type="compositionally biased region" description="Polar residues" evidence="4">
    <location>
        <begin position="1671"/>
        <end position="1685"/>
    </location>
</feature>
<dbReference type="Gene3D" id="3.40.50.1700">
    <property type="entry name" value="Glycoside hydrolase family 3 C-terminal domain"/>
    <property type="match status" value="1"/>
</dbReference>
<dbReference type="SMART" id="SM00228">
    <property type="entry name" value="PDZ"/>
    <property type="match status" value="1"/>
</dbReference>
<dbReference type="EMBL" id="CAIX01000154">
    <property type="protein sequence ID" value="CCI47125.1"/>
    <property type="molecule type" value="Genomic_DNA"/>
</dbReference>
<feature type="domain" description="PH" evidence="6">
    <location>
        <begin position="2123"/>
        <end position="2238"/>
    </location>
</feature>
<feature type="region of interest" description="Disordered" evidence="4">
    <location>
        <begin position="1655"/>
        <end position="1685"/>
    </location>
</feature>
<dbReference type="InterPro" id="IPR001764">
    <property type="entry name" value="Glyco_hydro_3_N"/>
</dbReference>
<keyword evidence="1 5" id="KW-0732">Signal</keyword>
<dbReference type="InterPro" id="IPR036881">
    <property type="entry name" value="Glyco_hydro_3_C_sf"/>
</dbReference>
<protein>
    <recommendedName>
        <fullName evidence="10">Beta-glucosidase</fullName>
    </recommendedName>
</protein>
<dbReference type="InterPro" id="IPR013783">
    <property type="entry name" value="Ig-like_fold"/>
</dbReference>
<gene>
    <name evidence="8" type="ORF">BN9_081030</name>
</gene>
<dbReference type="Gene3D" id="2.60.40.10">
    <property type="entry name" value="Immunoglobulins"/>
    <property type="match status" value="1"/>
</dbReference>
<dbReference type="Gene3D" id="2.30.42.10">
    <property type="match status" value="1"/>
</dbReference>
<dbReference type="GO" id="GO:0009044">
    <property type="term" value="F:xylan 1,4-beta-xylosidase activity"/>
    <property type="evidence" value="ECO:0007669"/>
    <property type="project" value="InterPro"/>
</dbReference>
<dbReference type="InParanoid" id="A0A024GKQ6"/>
<dbReference type="InterPro" id="IPR001849">
    <property type="entry name" value="PH_domain"/>
</dbReference>
<dbReference type="Pfam" id="PF00169">
    <property type="entry name" value="PH"/>
    <property type="match status" value="1"/>
</dbReference>
<name>A0A024GKQ6_9STRA</name>
<dbReference type="SUPFAM" id="SSF50156">
    <property type="entry name" value="PDZ domain-like"/>
    <property type="match status" value="1"/>
</dbReference>
<evidence type="ECO:0008006" key="10">
    <source>
        <dbReference type="Google" id="ProtNLM"/>
    </source>
</evidence>
<dbReference type="CDD" id="cd00821">
    <property type="entry name" value="PH"/>
    <property type="match status" value="2"/>
</dbReference>
<accession>A0A024GKQ6</accession>
<feature type="domain" description="PH" evidence="6">
    <location>
        <begin position="1190"/>
        <end position="1300"/>
    </location>
</feature>
<dbReference type="OrthoDB" id="2157866at2759"/>
<dbReference type="SUPFAM" id="SSF51445">
    <property type="entry name" value="(Trans)glycosidases"/>
    <property type="match status" value="1"/>
</dbReference>
<organism evidence="8 9">
    <name type="scientific">Albugo candida</name>
    <dbReference type="NCBI Taxonomy" id="65357"/>
    <lineage>
        <taxon>Eukaryota</taxon>
        <taxon>Sar</taxon>
        <taxon>Stramenopiles</taxon>
        <taxon>Oomycota</taxon>
        <taxon>Peronosporomycetes</taxon>
        <taxon>Albuginales</taxon>
        <taxon>Albuginaceae</taxon>
        <taxon>Albugo</taxon>
    </lineage>
</organism>
<feature type="domain" description="PH" evidence="6">
    <location>
        <begin position="902"/>
        <end position="996"/>
    </location>
</feature>
<dbReference type="InterPro" id="IPR001478">
    <property type="entry name" value="PDZ"/>
</dbReference>
<dbReference type="InterPro" id="IPR044993">
    <property type="entry name" value="BXL"/>
</dbReference>
<dbReference type="InterPro" id="IPR002772">
    <property type="entry name" value="Glyco_hydro_3_C"/>
</dbReference>
<dbReference type="PANTHER" id="PTHR42721">
    <property type="entry name" value="SUGAR HYDROLASE-RELATED"/>
    <property type="match status" value="1"/>
</dbReference>
<keyword evidence="2" id="KW-0378">Hydrolase</keyword>
<evidence type="ECO:0000256" key="4">
    <source>
        <dbReference type="SAM" id="MobiDB-lite"/>
    </source>
</evidence>
<evidence type="ECO:0000256" key="1">
    <source>
        <dbReference type="ARBA" id="ARBA00022729"/>
    </source>
</evidence>
<feature type="domain" description="PH" evidence="6">
    <location>
        <begin position="1533"/>
        <end position="1644"/>
    </location>
</feature>
<dbReference type="GO" id="GO:0031222">
    <property type="term" value="P:arabinan catabolic process"/>
    <property type="evidence" value="ECO:0007669"/>
    <property type="project" value="TreeGrafter"/>
</dbReference>
<dbReference type="GO" id="GO:0045493">
    <property type="term" value="P:xylan catabolic process"/>
    <property type="evidence" value="ECO:0007669"/>
    <property type="project" value="InterPro"/>
</dbReference>
<evidence type="ECO:0000256" key="5">
    <source>
        <dbReference type="SAM" id="SignalP"/>
    </source>
</evidence>
<dbReference type="STRING" id="65357.A0A024GKQ6"/>
<dbReference type="CDD" id="cd00136">
    <property type="entry name" value="PDZ_canonical"/>
    <property type="match status" value="1"/>
</dbReference>
<dbReference type="Gene3D" id="2.30.29.30">
    <property type="entry name" value="Pleckstrin-homology domain (PH domain)/Phosphotyrosine-binding domain (PTB)"/>
    <property type="match status" value="4"/>
</dbReference>
<reference evidence="8 9" key="1">
    <citation type="submission" date="2012-05" db="EMBL/GenBank/DDBJ databases">
        <title>Recombination and specialization in a pathogen metapopulation.</title>
        <authorList>
            <person name="Gardiner A."/>
            <person name="Kemen E."/>
            <person name="Schultz-Larsen T."/>
            <person name="MacLean D."/>
            <person name="Van Oosterhout C."/>
            <person name="Jones J.D.G."/>
        </authorList>
    </citation>
    <scope>NUCLEOTIDE SEQUENCE [LARGE SCALE GENOMIC DNA]</scope>
    <source>
        <strain evidence="8 9">Ac Nc2</strain>
    </source>
</reference>
<dbReference type="Gene3D" id="3.20.20.300">
    <property type="entry name" value="Glycoside hydrolase, family 3, N-terminal domain"/>
    <property type="match status" value="1"/>
</dbReference>
<dbReference type="InterPro" id="IPR017853">
    <property type="entry name" value="GH"/>
</dbReference>
<proteinExistence type="predicted"/>
<dbReference type="InterPro" id="IPR036034">
    <property type="entry name" value="PDZ_sf"/>
</dbReference>
<keyword evidence="3" id="KW-0326">Glycosidase</keyword>
<dbReference type="Pfam" id="PF00933">
    <property type="entry name" value="Glyco_hydro_3"/>
    <property type="match status" value="1"/>
</dbReference>
<dbReference type="GO" id="GO:0046556">
    <property type="term" value="F:alpha-L-arabinofuranosidase activity"/>
    <property type="evidence" value="ECO:0007669"/>
    <property type="project" value="TreeGrafter"/>
</dbReference>
<evidence type="ECO:0000259" key="6">
    <source>
        <dbReference type="PROSITE" id="PS50003"/>
    </source>
</evidence>
<dbReference type="PRINTS" id="PR00133">
    <property type="entry name" value="GLHYDRLASE3"/>
</dbReference>
<dbReference type="InterPro" id="IPR011993">
    <property type="entry name" value="PH-like_dom_sf"/>
</dbReference>
<dbReference type="FunFam" id="3.20.20.300:FF:000015">
    <property type="entry name" value="Glycoside hydrolase, putative"/>
    <property type="match status" value="1"/>
</dbReference>
<feature type="signal peptide" evidence="5">
    <location>
        <begin position="1"/>
        <end position="26"/>
    </location>
</feature>
<evidence type="ECO:0000259" key="7">
    <source>
        <dbReference type="PROSITE" id="PS50106"/>
    </source>
</evidence>
<evidence type="ECO:0000256" key="2">
    <source>
        <dbReference type="ARBA" id="ARBA00022801"/>
    </source>
</evidence>
<evidence type="ECO:0000256" key="3">
    <source>
        <dbReference type="ARBA" id="ARBA00023295"/>
    </source>
</evidence>
<sequence>MPVFSASPVATLLGLFVSISSSYAHACEYPFDHFPFCNSSLLLSLRVKDLLQRLQLDEKIRMLTARAGTHGSVPRLGVPEYNWGANCVHGVQSTCGTHCATSFPNPVNLGAIFDPNEIYKMAQVIGVELRALRLEGARENYKNGPHIGLDCWSPNININRDPRWGRAMETPSEDPFVNANYGVAYTKGLQEGQDSRFLQAVVTLKHYVAYSYENYGGTDRTQFDAIVSAYDFADTYFPAFEASVVDGNAKGIMCSYNSLNGVPTCANKWLNRLLREQTGFDGYITSDTGAIEGISEGHKYTKTLCEAAKIAIESGVDICSGNAYWNCFKQLANSTSFFNAVDEAIGRTLRLRFELGLFDPIADQPHFTPEDVRTPKSLKLSMDLARRSIVLLQNNGNTLPLRRSVRIAVIGPHSMTRRGAMGNYYGQLCHGEYDEVRCVQSPLEAIQSINGRNNTIHVNGCGINDTSTSEFGKALQAAQTADVAVLFLGIDTSIERESKDRDNINVPLIQLELLKVIRRAEKPTVVVLFNGGILGIEKLILYADSVLEAFYPGIFGAQAVAEILFGDVNPSGKLPVTMYRSNFIDHVDMKNMNMTMYPGRSYRYYAEVPVFPFGWGLSYTNFSIQSMETQKERGIRPVLTTHPKEYRIQITNNGKYYGEEVIFAFFRPLEIRATGPVESLQQQLFNYTRVRLAPGEVRKVQLYVTDERLALHDKHGNLCVFEDTRPFANASTISQKYKLESSSKMNPIALESFYVAELHAFEIHVVVYFRVPQNYSARIDNGYSDVAEGIWLMNFGLCENNGKGSRVQDTIEKSLYMDVTNPQGFTNAPRSIGVTSVPSSAPTAKSRATENAYEKLSRDVHQMTSTGAIHHDWLENPKGFLLKPDFKRKLQHVGAGGKKLQAGTSIGIRLHMPGSTYRLRWFVLDGMVLRYFKTQNEEQELGAIHLASVNAVLPSSIADAPEFALDLVCADRIYTIAGNDREDMVRWATVLTLVLREEYRPKLMQRPESTVIRGSAAIPRPSARKTGQLSFQPGAVGNISQTMTSRFTDVNSIRRTGSPFDELVAEDDIKEKIITITFEQLGPLRLQLRGTVEDEVMICGFEKNEDGSPGLAEASGAIREGDFLISINQHYFTTIEFDKAIEMIQQASRPLTLRFSRLEDVRKGKFGTMTLSPAATAGGTSPSDTTMSQKRVAEGWVLAKEPTADRYRIRILQLYGDVLRLYKPSLQGVRTENPCLVVRLHDVTDIRPTKDTRETTSACTQCHPKRWGVTLQGQQVMFTFYTKSHIDMTEWIDYIKNSPLFSAKQMVPSVSPAKCARISIPVLPIAVVEKNIALEPRVLLHDSIHKLGDLSPTLTLYVFVLFEDGRLSYFINKERAHIQSRPIGTVRCDNLIAITASQVTKQLWSNWTDALPSHTKVSKASDECWRLELNVQTYSPTTMQKCQRPFALYFVSRDELIKWAIHICREVSRLTGQKLDLNFVNHSDTLNDTFRCSKQQVGDPLGLTLALHQPKCIDAQTLTSPPLYRSLKDATSNAASRGWFFVKRPRSSGFNEYHPRFLVLSDSSLHFYKHEIADSVDVVTAAASCAAILDLRRVKDARELESGQDDCLDFSLQLTTADDIHWVLVSESYTIKEQWLAALIWLSDYYYRSPTMISPSQPKIRRSTSKHSIVESKSTSNNPHSSLQPTSNSCFISDDCTSIRSWLVIAELEVYASIACGVLSYYEKEHDCWDEWGDALGAFPLEHLVKLSSVSCKPEAFIVTLESKQCIEFIADSAETARRWMLIMCSCGNSILEKGDKKHEWYSKPPKEAWIWKLDRVYQVFRRRFFSLRNHQLLFYTKQNGRSLGVIALPSVLQFTMSKVCDRQSGDAEFYQLDISFSLSDDRIITKSPLESPIDDAHEQAEHDPVGDFHALSLAFMNEHEMLEWAHAIHHCCSNSMSIKNNTKLPPLLDIRVLPKELLKISRFEDQQASPMQSSVASNTEFNARGWLYYLTAPSERLRLRYFVQWGHELSIYKHEILADEYRAIRYGVIDCRALQDVRFAYVNSPENAVELQFCSNNGVVLIPQSDEETVMWRNSLLEVKRAYGCREKASDNLSSGVYICRQSTFSMNRDHEDLLRSQIESSVVFSSNLQEWDGRKWIPKYFVLTTSRLLILSLAVHLYDEEPDILASYATKSIFEVRSCTEKEMAAADDSLAWSVAFIITIQTLHNLSDKVEKLMIRCDSQDHCLEWMRLLCSSNGKLELKKNAATGYWGSVNRIASMFRHESFALPTAQVDANDSLADTASLEQRESSYKRKMSRQDAARRRTSELILNRRLSRRF</sequence>
<keyword evidence="9" id="KW-1185">Reference proteome</keyword>
<dbReference type="InterPro" id="IPR036962">
    <property type="entry name" value="Glyco_hydro_3_N_sf"/>
</dbReference>
<dbReference type="SMART" id="SM00233">
    <property type="entry name" value="PH"/>
    <property type="match status" value="8"/>
</dbReference>
<evidence type="ECO:0000313" key="8">
    <source>
        <dbReference type="EMBL" id="CCI47125.1"/>
    </source>
</evidence>
<dbReference type="PROSITE" id="PS50106">
    <property type="entry name" value="PDZ"/>
    <property type="match status" value="1"/>
</dbReference>
<dbReference type="SUPFAM" id="SSF52279">
    <property type="entry name" value="Beta-D-glucan exohydrolase, C-terminal domain"/>
    <property type="match status" value="1"/>
</dbReference>
<dbReference type="PANTHER" id="PTHR42721:SF41">
    <property type="entry name" value="GLYCOSIDE HYDROLASE FAMILY 3 C-TERMINAL DOMAIN-CONTAINING PROTEIN"/>
    <property type="match status" value="1"/>
</dbReference>
<dbReference type="FunFam" id="3.40.50.1700:FF:000010">
    <property type="entry name" value="Glycoside hydrolase, putative"/>
    <property type="match status" value="1"/>
</dbReference>
<feature type="chain" id="PRO_5001529569" description="Beta-glucosidase" evidence="5">
    <location>
        <begin position="27"/>
        <end position="2319"/>
    </location>
</feature>
<dbReference type="PROSITE" id="PS50003">
    <property type="entry name" value="PH_DOMAIN"/>
    <property type="match status" value="4"/>
</dbReference>
<evidence type="ECO:0000313" key="9">
    <source>
        <dbReference type="Proteomes" id="UP000053237"/>
    </source>
</evidence>
<dbReference type="SUPFAM" id="SSF50729">
    <property type="entry name" value="PH domain-like"/>
    <property type="match status" value="6"/>
</dbReference>
<feature type="domain" description="PDZ" evidence="7">
    <location>
        <begin position="1073"/>
        <end position="1159"/>
    </location>
</feature>